<evidence type="ECO:0000313" key="2">
    <source>
        <dbReference type="Proteomes" id="UP001214530"/>
    </source>
</evidence>
<sequence length="242" mass="27144">MGIELYNTDNQGYFEFKAANLTVEKEKPVYIFLGEKNKDRYVLSINDPYANLNKSYLKLFGPEYRAVPSSVQNNNVLSLKSNETAIRLKEVQITSGNNNNFRSPRGPNACGDYVCSYNILNCFNHVGSSNNRQPVAGESYRISGGGGTIVYQGCETVAINPGMVAMDGIYSKKEFYMNDYAEPLEPAFVSTIYWNNGFLLNKNEKEITFYTSDITGKFKVIVQGVSTKDVLYGDYTFEVKGK</sequence>
<name>A0AAJ5W5S0_9SPHI</name>
<reference evidence="1" key="1">
    <citation type="submission" date="2023-03" db="EMBL/GenBank/DDBJ databases">
        <title>Andean soil-derived lignocellulolytic bacterial consortium as a source of novel taxa and putative plastic-active enzymes.</title>
        <authorList>
            <person name="Diaz-Garcia L."/>
            <person name="Chuvochina M."/>
            <person name="Feuerriegel G."/>
            <person name="Bunk B."/>
            <person name="Sproer C."/>
            <person name="Streit W.R."/>
            <person name="Rodriguez L.M."/>
            <person name="Overmann J."/>
            <person name="Jimenez D.J."/>
        </authorList>
    </citation>
    <scope>NUCLEOTIDE SEQUENCE</scope>
    <source>
        <strain evidence="1">MAG 3858</strain>
    </source>
</reference>
<organism evidence="1 2">
    <name type="scientific">Candidatus Pedobacter colombiensis</name>
    <dbReference type="NCBI Taxonomy" id="3121371"/>
    <lineage>
        <taxon>Bacteria</taxon>
        <taxon>Pseudomonadati</taxon>
        <taxon>Bacteroidota</taxon>
        <taxon>Sphingobacteriia</taxon>
        <taxon>Sphingobacteriales</taxon>
        <taxon>Sphingobacteriaceae</taxon>
        <taxon>Pedobacter</taxon>
    </lineage>
</organism>
<gene>
    <name evidence="1" type="ORF">P0Y49_17600</name>
</gene>
<dbReference type="Proteomes" id="UP001214530">
    <property type="component" value="Chromosome"/>
</dbReference>
<dbReference type="EMBL" id="CP119313">
    <property type="protein sequence ID" value="WEK18606.1"/>
    <property type="molecule type" value="Genomic_DNA"/>
</dbReference>
<protein>
    <submittedName>
        <fullName evidence="1">Uncharacterized protein</fullName>
    </submittedName>
</protein>
<dbReference type="AlphaFoldDB" id="A0AAJ5W5S0"/>
<evidence type="ECO:0000313" key="1">
    <source>
        <dbReference type="EMBL" id="WEK18606.1"/>
    </source>
</evidence>
<accession>A0AAJ5W5S0</accession>
<proteinExistence type="predicted"/>